<evidence type="ECO:0000256" key="1">
    <source>
        <dbReference type="SAM" id="MobiDB-lite"/>
    </source>
</evidence>
<dbReference type="EMBL" id="FR824436">
    <property type="protein sequence ID" value="CCA26594.1"/>
    <property type="molecule type" value="Genomic_DNA"/>
</dbReference>
<feature type="region of interest" description="Disordered" evidence="1">
    <location>
        <begin position="1"/>
        <end position="21"/>
    </location>
</feature>
<feature type="compositionally biased region" description="Basic and acidic residues" evidence="1">
    <location>
        <begin position="91"/>
        <end position="100"/>
    </location>
</feature>
<feature type="compositionally biased region" description="Polar residues" evidence="1">
    <location>
        <begin position="1"/>
        <end position="18"/>
    </location>
</feature>
<dbReference type="AlphaFoldDB" id="F0WYN5"/>
<proteinExistence type="predicted"/>
<organism evidence="2">
    <name type="scientific">Albugo laibachii Nc14</name>
    <dbReference type="NCBI Taxonomy" id="890382"/>
    <lineage>
        <taxon>Eukaryota</taxon>
        <taxon>Sar</taxon>
        <taxon>Stramenopiles</taxon>
        <taxon>Oomycota</taxon>
        <taxon>Peronosporomycetes</taxon>
        <taxon>Albuginales</taxon>
        <taxon>Albuginaceae</taxon>
        <taxon>Albugo</taxon>
    </lineage>
</organism>
<name>F0WYN5_9STRA</name>
<feature type="compositionally biased region" description="Polar residues" evidence="1">
    <location>
        <begin position="101"/>
        <end position="117"/>
    </location>
</feature>
<feature type="region of interest" description="Disordered" evidence="1">
    <location>
        <begin position="91"/>
        <end position="147"/>
    </location>
</feature>
<evidence type="ECO:0000313" key="2">
    <source>
        <dbReference type="EMBL" id="CCA26594.1"/>
    </source>
</evidence>
<protein>
    <submittedName>
        <fullName evidence="2">AlNc14C393G11298 protein</fullName>
    </submittedName>
</protein>
<gene>
    <name evidence="2" type="primary">AlNc14C393G11298</name>
    <name evidence="2" type="ORF">ALNC14_127380</name>
</gene>
<accession>F0WYN5</accession>
<reference evidence="2" key="2">
    <citation type="submission" date="2011-02" db="EMBL/GenBank/DDBJ databases">
        <authorList>
            <person name="MacLean D."/>
        </authorList>
    </citation>
    <scope>NUCLEOTIDE SEQUENCE</scope>
</reference>
<sequence>MKPQDITSRNEWATSPDNQFGMEDVDLEALLNTELDLPHGLSSKTTHFEENSPPEALNVSLELLALQSPHGCTHQWDNNTTSDAGRIDLETKASRKRDIASSKQSKGLSKAQPTTCEKPQRNRRSNSDSSQHASSSRRRPQSTVRKRKIKHGGIYSLLLNDPISRDRKCSPVLLENVSQAELFTSVVGHTPFDRLQVESELINNFDGEQYP</sequence>
<dbReference type="HOGENOM" id="CLU_1306797_0_0_1"/>
<reference evidence="2" key="1">
    <citation type="journal article" date="2011" name="PLoS Biol.">
        <title>Gene gain and loss during evolution of obligate parasitism in the white rust pathogen of Arabidopsis thaliana.</title>
        <authorList>
            <person name="Kemen E."/>
            <person name="Gardiner A."/>
            <person name="Schultz-Larsen T."/>
            <person name="Kemen A.C."/>
            <person name="Balmuth A.L."/>
            <person name="Robert-Seilaniantz A."/>
            <person name="Bailey K."/>
            <person name="Holub E."/>
            <person name="Studholme D.J."/>
            <person name="Maclean D."/>
            <person name="Jones J.D."/>
        </authorList>
    </citation>
    <scope>NUCLEOTIDE SEQUENCE</scope>
</reference>
<feature type="compositionally biased region" description="Basic residues" evidence="1">
    <location>
        <begin position="135"/>
        <end position="147"/>
    </location>
</feature>